<sequence>MSQSPEHTTRGLGRVMLWLGALALLGVLWLFFSERLEQRHNPNRDLSVTPGSGTELVLQRNRMGHYVAPGTINGRPVVFLLDTGATQVSVPAHLGEALGLAPGAPAQVMTANGAVTVRATRIDELGLGPFLAREVRGHLNPGMRDDQVLLGMSVLKHLEFTQRGDTLILRAPGP</sequence>
<evidence type="ECO:0000256" key="1">
    <source>
        <dbReference type="SAM" id="Phobius"/>
    </source>
</evidence>
<dbReference type="OrthoDB" id="185963at2"/>
<comment type="caution">
    <text evidence="2">The sequence shown here is derived from an EMBL/GenBank/DDBJ whole genome shotgun (WGS) entry which is preliminary data.</text>
</comment>
<evidence type="ECO:0000313" key="2">
    <source>
        <dbReference type="EMBL" id="THF64508.1"/>
    </source>
</evidence>
<proteinExistence type="predicted"/>
<protein>
    <submittedName>
        <fullName evidence="2">TIGR02281 family clan AA aspartic protease</fullName>
        <ecNumber evidence="2">3.4.23.-</ecNumber>
    </submittedName>
</protein>
<dbReference type="RefSeq" id="WP_136348227.1">
    <property type="nucleotide sequence ID" value="NZ_SSOC01000004.1"/>
</dbReference>
<dbReference type="SUPFAM" id="SSF50630">
    <property type="entry name" value="Acid proteases"/>
    <property type="match status" value="1"/>
</dbReference>
<keyword evidence="2" id="KW-0378">Hydrolase</keyword>
<dbReference type="Pfam" id="PF13975">
    <property type="entry name" value="gag-asp_proteas"/>
    <property type="match status" value="1"/>
</dbReference>
<dbReference type="InterPro" id="IPR034122">
    <property type="entry name" value="Retropepsin-like_bacterial"/>
</dbReference>
<dbReference type="NCBIfam" id="TIGR02281">
    <property type="entry name" value="clan_AA_DTGA"/>
    <property type="match status" value="1"/>
</dbReference>
<dbReference type="EMBL" id="SSOC01000004">
    <property type="protein sequence ID" value="THF64508.1"/>
    <property type="molecule type" value="Genomic_DNA"/>
</dbReference>
<keyword evidence="2" id="KW-0645">Protease</keyword>
<keyword evidence="1" id="KW-1133">Transmembrane helix</keyword>
<dbReference type="Gene3D" id="2.40.70.10">
    <property type="entry name" value="Acid Proteases"/>
    <property type="match status" value="1"/>
</dbReference>
<dbReference type="InterPro" id="IPR011969">
    <property type="entry name" value="Clan_AA_Asp_peptidase_C"/>
</dbReference>
<feature type="transmembrane region" description="Helical" evidence="1">
    <location>
        <begin position="12"/>
        <end position="32"/>
    </location>
</feature>
<keyword evidence="1" id="KW-0812">Transmembrane</keyword>
<name>A0A4S4B0V1_9RHOO</name>
<organism evidence="2 3">
    <name type="scientific">Pseudothauera nasutitermitis</name>
    <dbReference type="NCBI Taxonomy" id="2565930"/>
    <lineage>
        <taxon>Bacteria</taxon>
        <taxon>Pseudomonadati</taxon>
        <taxon>Pseudomonadota</taxon>
        <taxon>Betaproteobacteria</taxon>
        <taxon>Rhodocyclales</taxon>
        <taxon>Zoogloeaceae</taxon>
        <taxon>Pseudothauera</taxon>
    </lineage>
</organism>
<reference evidence="2 3" key="1">
    <citation type="submission" date="2019-04" db="EMBL/GenBank/DDBJ databases">
        <title>Azoarcus nasutitermitis sp. nov. isolated from termite nest.</title>
        <authorList>
            <person name="Lin S.-Y."/>
            <person name="Hameed A."/>
            <person name="Hsu Y.-H."/>
            <person name="Young C.-C."/>
        </authorList>
    </citation>
    <scope>NUCLEOTIDE SEQUENCE [LARGE SCALE GENOMIC DNA]</scope>
    <source>
        <strain evidence="2 3">CC-YHH838</strain>
    </source>
</reference>
<evidence type="ECO:0000313" key="3">
    <source>
        <dbReference type="Proteomes" id="UP000308430"/>
    </source>
</evidence>
<keyword evidence="3" id="KW-1185">Reference proteome</keyword>
<dbReference type="AlphaFoldDB" id="A0A4S4B0V1"/>
<accession>A0A4S4B0V1</accession>
<dbReference type="Proteomes" id="UP000308430">
    <property type="component" value="Unassembled WGS sequence"/>
</dbReference>
<dbReference type="EC" id="3.4.23.-" evidence="2"/>
<dbReference type="GO" id="GO:0006508">
    <property type="term" value="P:proteolysis"/>
    <property type="evidence" value="ECO:0007669"/>
    <property type="project" value="UniProtKB-KW"/>
</dbReference>
<dbReference type="GO" id="GO:0008233">
    <property type="term" value="F:peptidase activity"/>
    <property type="evidence" value="ECO:0007669"/>
    <property type="project" value="UniProtKB-KW"/>
</dbReference>
<dbReference type="CDD" id="cd05483">
    <property type="entry name" value="retropepsin_like_bacteria"/>
    <property type="match status" value="1"/>
</dbReference>
<dbReference type="InterPro" id="IPR021109">
    <property type="entry name" value="Peptidase_aspartic_dom_sf"/>
</dbReference>
<gene>
    <name evidence="2" type="ORF">E6C76_10590</name>
</gene>
<keyword evidence="1" id="KW-0472">Membrane</keyword>